<feature type="transmembrane region" description="Helical" evidence="8">
    <location>
        <begin position="289"/>
        <end position="306"/>
    </location>
</feature>
<feature type="transmembrane region" description="Helical" evidence="8">
    <location>
        <begin position="93"/>
        <end position="112"/>
    </location>
</feature>
<feature type="transmembrane region" description="Helical" evidence="8">
    <location>
        <begin position="69"/>
        <end position="87"/>
    </location>
</feature>
<dbReference type="GO" id="GO:0009103">
    <property type="term" value="P:lipopolysaccharide biosynthetic process"/>
    <property type="evidence" value="ECO:0007669"/>
    <property type="project" value="UniProtKB-ARBA"/>
</dbReference>
<feature type="domain" description="Glycosyltransferase RgtA/B/C/D-like" evidence="9">
    <location>
        <begin position="50"/>
        <end position="207"/>
    </location>
</feature>
<name>A0A1T5DHV5_9BACT</name>
<dbReference type="AlphaFoldDB" id="A0A1T5DHV5"/>
<keyword evidence="7 8" id="KW-0472">Membrane</keyword>
<feature type="transmembrane region" description="Helical" evidence="8">
    <location>
        <begin position="266"/>
        <end position="283"/>
    </location>
</feature>
<dbReference type="EMBL" id="FUZA01000002">
    <property type="protein sequence ID" value="SKB71294.1"/>
    <property type="molecule type" value="Genomic_DNA"/>
</dbReference>
<evidence type="ECO:0000259" key="9">
    <source>
        <dbReference type="Pfam" id="PF13231"/>
    </source>
</evidence>
<keyword evidence="2" id="KW-1003">Cell membrane</keyword>
<keyword evidence="5 8" id="KW-0812">Transmembrane</keyword>
<dbReference type="OrthoDB" id="9813729at2"/>
<keyword evidence="6 8" id="KW-1133">Transmembrane helix</keyword>
<dbReference type="InterPro" id="IPR050297">
    <property type="entry name" value="LipidA_mod_glycosyltrf_83"/>
</dbReference>
<evidence type="ECO:0000256" key="6">
    <source>
        <dbReference type="ARBA" id="ARBA00022989"/>
    </source>
</evidence>
<feature type="transmembrane region" description="Helical" evidence="8">
    <location>
        <begin position="124"/>
        <end position="141"/>
    </location>
</feature>
<proteinExistence type="predicted"/>
<accession>A0A1T5DHV5</accession>
<evidence type="ECO:0000313" key="11">
    <source>
        <dbReference type="Proteomes" id="UP000190897"/>
    </source>
</evidence>
<dbReference type="PANTHER" id="PTHR33908">
    <property type="entry name" value="MANNOSYLTRANSFERASE YKCB-RELATED"/>
    <property type="match status" value="1"/>
</dbReference>
<dbReference type="InterPro" id="IPR038731">
    <property type="entry name" value="RgtA/B/C-like"/>
</dbReference>
<feature type="transmembrane region" description="Helical" evidence="8">
    <location>
        <begin position="43"/>
        <end position="62"/>
    </location>
</feature>
<evidence type="ECO:0000256" key="5">
    <source>
        <dbReference type="ARBA" id="ARBA00022692"/>
    </source>
</evidence>
<dbReference type="Pfam" id="PF13231">
    <property type="entry name" value="PMT_2"/>
    <property type="match status" value="1"/>
</dbReference>
<gene>
    <name evidence="10" type="ORF">SAMN05660293_01627</name>
</gene>
<comment type="subcellular location">
    <subcellularLocation>
        <location evidence="1">Cell membrane</location>
        <topology evidence="1">Multi-pass membrane protein</topology>
    </subcellularLocation>
</comment>
<evidence type="ECO:0000313" key="10">
    <source>
        <dbReference type="EMBL" id="SKB71294.1"/>
    </source>
</evidence>
<dbReference type="PANTHER" id="PTHR33908:SF11">
    <property type="entry name" value="MEMBRANE PROTEIN"/>
    <property type="match status" value="1"/>
</dbReference>
<protein>
    <submittedName>
        <fullName evidence="10">Dolichyl-phosphate-mannose-protein mannosyltransferase</fullName>
    </submittedName>
</protein>
<dbReference type="STRING" id="651661.SAMN05660293_01627"/>
<evidence type="ECO:0000256" key="1">
    <source>
        <dbReference type="ARBA" id="ARBA00004651"/>
    </source>
</evidence>
<evidence type="ECO:0000256" key="8">
    <source>
        <dbReference type="SAM" id="Phobius"/>
    </source>
</evidence>
<reference evidence="11" key="1">
    <citation type="submission" date="2017-02" db="EMBL/GenBank/DDBJ databases">
        <authorList>
            <person name="Varghese N."/>
            <person name="Submissions S."/>
        </authorList>
    </citation>
    <scope>NUCLEOTIDE SEQUENCE [LARGE SCALE GENOMIC DNA]</scope>
    <source>
        <strain evidence="11">DSM 22270</strain>
    </source>
</reference>
<feature type="transmembrane region" description="Helical" evidence="8">
    <location>
        <begin position="189"/>
        <end position="209"/>
    </location>
</feature>
<keyword evidence="3 10" id="KW-0328">Glycosyltransferase</keyword>
<sequence length="506" mass="58597">MTKKTLILCFFILIKLTLHYVIIAPGYDLHRDEYLHLDQGKHLAWGYLSVPPFTSWNSYIILLLGNAEFWVKFFPALWGALTLVVVWKAIEVLGGNLFALILGATAITFSVLLRMNMLYQPNSVDILGWTLLYFCLLHYLKTEQNKWLYIAAAVFGFSFLNKYNIVFLAAGIVPALLVTKNYKIFTNKALYMAAFIALIIILPNLHWQYQNNFPVIYHMKLLAKSQLVNVNRIDFLKEQLLYFIGSIFILIAGFASFFIYPAFRKYQAFFWSLVFTLALFTYLRAKGYYAVGLYPIFIAFGSVYLERLFQNRLTWLRPVAIVVNLAMFVPIFMVAFPIKSPSEIARNSKPYQKLGLLRWEDGKDHELPQDFADMLGWKELAQKVDAAYARIDDKKHTVVLCDNYGQAGAINYYSKFKNIQAVTMNADYINWVPLDEEIKHVILIQNADDDDPERNKEKPLFQTIRRIGKIENRYAREHGASIYVLLDAKVSINAVLKSDIEENRWH</sequence>
<dbReference type="GO" id="GO:0005886">
    <property type="term" value="C:plasma membrane"/>
    <property type="evidence" value="ECO:0007669"/>
    <property type="project" value="UniProtKB-SubCell"/>
</dbReference>
<dbReference type="RefSeq" id="WP_082214193.1">
    <property type="nucleotide sequence ID" value="NZ_FUZA01000002.1"/>
</dbReference>
<keyword evidence="4 10" id="KW-0808">Transferase</keyword>
<feature type="transmembrane region" description="Helical" evidence="8">
    <location>
        <begin position="5"/>
        <end position="23"/>
    </location>
</feature>
<feature type="transmembrane region" description="Helical" evidence="8">
    <location>
        <begin position="318"/>
        <end position="338"/>
    </location>
</feature>
<evidence type="ECO:0000256" key="4">
    <source>
        <dbReference type="ARBA" id="ARBA00022679"/>
    </source>
</evidence>
<feature type="transmembrane region" description="Helical" evidence="8">
    <location>
        <begin position="147"/>
        <end position="177"/>
    </location>
</feature>
<dbReference type="GO" id="GO:0016763">
    <property type="term" value="F:pentosyltransferase activity"/>
    <property type="evidence" value="ECO:0007669"/>
    <property type="project" value="TreeGrafter"/>
</dbReference>
<evidence type="ECO:0000256" key="3">
    <source>
        <dbReference type="ARBA" id="ARBA00022676"/>
    </source>
</evidence>
<organism evidence="10 11">
    <name type="scientific">Dyadobacter psychrophilus</name>
    <dbReference type="NCBI Taxonomy" id="651661"/>
    <lineage>
        <taxon>Bacteria</taxon>
        <taxon>Pseudomonadati</taxon>
        <taxon>Bacteroidota</taxon>
        <taxon>Cytophagia</taxon>
        <taxon>Cytophagales</taxon>
        <taxon>Spirosomataceae</taxon>
        <taxon>Dyadobacter</taxon>
    </lineage>
</organism>
<dbReference type="Proteomes" id="UP000190897">
    <property type="component" value="Unassembled WGS sequence"/>
</dbReference>
<feature type="transmembrane region" description="Helical" evidence="8">
    <location>
        <begin position="240"/>
        <end position="259"/>
    </location>
</feature>
<keyword evidence="11" id="KW-1185">Reference proteome</keyword>
<evidence type="ECO:0000256" key="7">
    <source>
        <dbReference type="ARBA" id="ARBA00023136"/>
    </source>
</evidence>
<evidence type="ECO:0000256" key="2">
    <source>
        <dbReference type="ARBA" id="ARBA00022475"/>
    </source>
</evidence>